<name>A0A9W9P8N8_9EURO</name>
<comment type="caution">
    <text evidence="4">The sequence shown here is derived from an EMBL/GenBank/DDBJ whole genome shotgun (WGS) entry which is preliminary data.</text>
</comment>
<organism evidence="4 5">
    <name type="scientific">Penicillium chermesinum</name>
    <dbReference type="NCBI Taxonomy" id="63820"/>
    <lineage>
        <taxon>Eukaryota</taxon>
        <taxon>Fungi</taxon>
        <taxon>Dikarya</taxon>
        <taxon>Ascomycota</taxon>
        <taxon>Pezizomycotina</taxon>
        <taxon>Eurotiomycetes</taxon>
        <taxon>Eurotiomycetidae</taxon>
        <taxon>Eurotiales</taxon>
        <taxon>Aspergillaceae</taxon>
        <taxon>Penicillium</taxon>
    </lineage>
</organism>
<dbReference type="PANTHER" id="PTHR19303:SF74">
    <property type="entry name" value="POGO TRANSPOSABLE ELEMENT WITH KRAB DOMAIN"/>
    <property type="match status" value="1"/>
</dbReference>
<evidence type="ECO:0000256" key="1">
    <source>
        <dbReference type="ARBA" id="ARBA00023125"/>
    </source>
</evidence>
<evidence type="ECO:0000259" key="3">
    <source>
        <dbReference type="PROSITE" id="PS51253"/>
    </source>
</evidence>
<evidence type="ECO:0000256" key="2">
    <source>
        <dbReference type="SAM" id="MobiDB-lite"/>
    </source>
</evidence>
<dbReference type="PANTHER" id="PTHR19303">
    <property type="entry name" value="TRANSPOSON"/>
    <property type="match status" value="1"/>
</dbReference>
<dbReference type="InterPro" id="IPR006600">
    <property type="entry name" value="HTH_CenpB_DNA-bd_dom"/>
</dbReference>
<sequence length="332" mass="37850">MSKSSNFSEDQMPKKKPNISKIAREFDVSRETLNSRIKKAKSSPTPKDSHRNNLRAFQEKALINWIVKMHSWNLPPTAAVIEAWANQALSRAGQEKQVSKMWAYRFIERLPKHLQLAPVKQKTKELKRIQAEDAGFLAHWYDQLEFLLRDVPARLVYNFDECGFQPGQGRSRNVIGSSSSCPNLAESERGENITAVECIAADGWLMDPLFIFKSTGNFMEAWFDGSDNLPLNSAAAISQNGWITDELALAWLDHFIAATATSDRLKSGEKRYLLFDGHGAHLTLEFLQKCEQNSIIPFAFLPHSTHIYQPLDGKPFLNYKQQFRLMNNELSF</sequence>
<evidence type="ECO:0000313" key="5">
    <source>
        <dbReference type="Proteomes" id="UP001150941"/>
    </source>
</evidence>
<dbReference type="InterPro" id="IPR050863">
    <property type="entry name" value="CenT-Element_Derived"/>
</dbReference>
<accession>A0A9W9P8N8</accession>
<dbReference type="Pfam" id="PF03184">
    <property type="entry name" value="DDE_1"/>
    <property type="match status" value="1"/>
</dbReference>
<dbReference type="Proteomes" id="UP001150941">
    <property type="component" value="Unassembled WGS sequence"/>
</dbReference>
<dbReference type="Pfam" id="PF03221">
    <property type="entry name" value="HTH_Tnp_Tc5"/>
    <property type="match status" value="1"/>
</dbReference>
<reference evidence="4" key="1">
    <citation type="submission" date="2022-11" db="EMBL/GenBank/DDBJ databases">
        <authorList>
            <person name="Petersen C."/>
        </authorList>
    </citation>
    <scope>NUCLEOTIDE SEQUENCE</scope>
    <source>
        <strain evidence="4">IBT 19713</strain>
    </source>
</reference>
<dbReference type="SMART" id="SM00674">
    <property type="entry name" value="CENPB"/>
    <property type="match status" value="1"/>
</dbReference>
<keyword evidence="1 4" id="KW-0238">DNA-binding</keyword>
<dbReference type="GO" id="GO:0005634">
    <property type="term" value="C:nucleus"/>
    <property type="evidence" value="ECO:0007669"/>
    <property type="project" value="TreeGrafter"/>
</dbReference>
<keyword evidence="5" id="KW-1185">Reference proteome</keyword>
<dbReference type="PROSITE" id="PS51253">
    <property type="entry name" value="HTH_CENPB"/>
    <property type="match status" value="1"/>
</dbReference>
<protein>
    <submittedName>
        <fullName evidence="4">Transcriptional regulator family: Centromere protein B DNA-binding region</fullName>
    </submittedName>
</protein>
<feature type="domain" description="HTH CENPB-type" evidence="3">
    <location>
        <begin position="46"/>
        <end position="116"/>
    </location>
</feature>
<proteinExistence type="predicted"/>
<dbReference type="AlphaFoldDB" id="A0A9W9P8N8"/>
<dbReference type="InterPro" id="IPR004875">
    <property type="entry name" value="DDE_SF_endonuclease_dom"/>
</dbReference>
<dbReference type="OrthoDB" id="4324149at2759"/>
<dbReference type="GeneID" id="83199716"/>
<dbReference type="GO" id="GO:0003677">
    <property type="term" value="F:DNA binding"/>
    <property type="evidence" value="ECO:0007669"/>
    <property type="project" value="UniProtKB-KW"/>
</dbReference>
<dbReference type="RefSeq" id="XP_058331416.1">
    <property type="nucleotide sequence ID" value="XM_058472413.1"/>
</dbReference>
<dbReference type="EMBL" id="JAPQKS010000003">
    <property type="protein sequence ID" value="KAJ5238497.1"/>
    <property type="molecule type" value="Genomic_DNA"/>
</dbReference>
<feature type="region of interest" description="Disordered" evidence="2">
    <location>
        <begin position="1"/>
        <end position="53"/>
    </location>
</feature>
<gene>
    <name evidence="4" type="ORF">N7468_003116</name>
</gene>
<reference evidence="4" key="2">
    <citation type="journal article" date="2023" name="IMA Fungus">
        <title>Comparative genomic study of the Penicillium genus elucidates a diverse pangenome and 15 lateral gene transfer events.</title>
        <authorList>
            <person name="Petersen C."/>
            <person name="Sorensen T."/>
            <person name="Nielsen M.R."/>
            <person name="Sondergaard T.E."/>
            <person name="Sorensen J.L."/>
            <person name="Fitzpatrick D.A."/>
            <person name="Frisvad J.C."/>
            <person name="Nielsen K.L."/>
        </authorList>
    </citation>
    <scope>NUCLEOTIDE SEQUENCE</scope>
    <source>
        <strain evidence="4">IBT 19713</strain>
    </source>
</reference>
<evidence type="ECO:0000313" key="4">
    <source>
        <dbReference type="EMBL" id="KAJ5238497.1"/>
    </source>
</evidence>